<keyword evidence="4" id="KW-0493">Microtubule</keyword>
<gene>
    <name evidence="7" type="ORF">SEMRO_98_G050240.1</name>
</gene>
<evidence type="ECO:0000313" key="8">
    <source>
        <dbReference type="Proteomes" id="UP001153069"/>
    </source>
</evidence>
<comment type="similarity">
    <text evidence="3 4">Belongs to the TRAFAC class myosin-kinesin ATPase superfamily. Kinesin family.</text>
</comment>
<name>A0A9N8DFS5_9STRA</name>
<evidence type="ECO:0000256" key="4">
    <source>
        <dbReference type="RuleBase" id="RU000394"/>
    </source>
</evidence>
<dbReference type="Pfam" id="PF00225">
    <property type="entry name" value="Kinesin"/>
    <property type="match status" value="1"/>
</dbReference>
<dbReference type="InterPro" id="IPR001752">
    <property type="entry name" value="Kinesin_motor_dom"/>
</dbReference>
<dbReference type="PRINTS" id="PR00380">
    <property type="entry name" value="KINESINHEAVY"/>
</dbReference>
<reference evidence="7" key="1">
    <citation type="submission" date="2020-06" db="EMBL/GenBank/DDBJ databases">
        <authorList>
            <consortium name="Plant Systems Biology data submission"/>
        </authorList>
    </citation>
    <scope>NUCLEOTIDE SEQUENCE</scope>
    <source>
        <strain evidence="7">D6</strain>
    </source>
</reference>
<evidence type="ECO:0000256" key="5">
    <source>
        <dbReference type="SAM" id="MobiDB-lite"/>
    </source>
</evidence>
<dbReference type="PROSITE" id="PS00411">
    <property type="entry name" value="KINESIN_MOTOR_1"/>
    <property type="match status" value="1"/>
</dbReference>
<dbReference type="PANTHER" id="PTHR24115">
    <property type="entry name" value="KINESIN-RELATED"/>
    <property type="match status" value="1"/>
</dbReference>
<dbReference type="SUPFAM" id="SSF52540">
    <property type="entry name" value="P-loop containing nucleoside triphosphate hydrolases"/>
    <property type="match status" value="1"/>
</dbReference>
<dbReference type="GO" id="GO:0007018">
    <property type="term" value="P:microtubule-based movement"/>
    <property type="evidence" value="ECO:0007669"/>
    <property type="project" value="InterPro"/>
</dbReference>
<keyword evidence="1 3" id="KW-0547">Nucleotide-binding</keyword>
<keyword evidence="2 3" id="KW-0067">ATP-binding</keyword>
<dbReference type="InterPro" id="IPR027640">
    <property type="entry name" value="Kinesin-like_fam"/>
</dbReference>
<dbReference type="AlphaFoldDB" id="A0A9N8DFS5"/>
<dbReference type="InterPro" id="IPR019821">
    <property type="entry name" value="Kinesin_motor_CS"/>
</dbReference>
<feature type="binding site" evidence="3">
    <location>
        <begin position="115"/>
        <end position="122"/>
    </location>
    <ligand>
        <name>ATP</name>
        <dbReference type="ChEBI" id="CHEBI:30616"/>
    </ligand>
</feature>
<dbReference type="GO" id="GO:0005874">
    <property type="term" value="C:microtubule"/>
    <property type="evidence" value="ECO:0007669"/>
    <property type="project" value="UniProtKB-KW"/>
</dbReference>
<dbReference type="GO" id="GO:0005524">
    <property type="term" value="F:ATP binding"/>
    <property type="evidence" value="ECO:0007669"/>
    <property type="project" value="UniProtKB-UniRule"/>
</dbReference>
<dbReference type="PROSITE" id="PS50067">
    <property type="entry name" value="KINESIN_MOTOR_2"/>
    <property type="match status" value="1"/>
</dbReference>
<evidence type="ECO:0000256" key="2">
    <source>
        <dbReference type="ARBA" id="ARBA00022840"/>
    </source>
</evidence>
<protein>
    <recommendedName>
        <fullName evidence="4">Kinesin-like protein</fullName>
    </recommendedName>
</protein>
<dbReference type="EMBL" id="CAICTM010000097">
    <property type="protein sequence ID" value="CAB9501015.1"/>
    <property type="molecule type" value="Genomic_DNA"/>
</dbReference>
<dbReference type="SMART" id="SM00129">
    <property type="entry name" value="KISc"/>
    <property type="match status" value="1"/>
</dbReference>
<evidence type="ECO:0000259" key="6">
    <source>
        <dbReference type="PROSITE" id="PS50067"/>
    </source>
</evidence>
<keyword evidence="8" id="KW-1185">Reference proteome</keyword>
<organism evidence="7 8">
    <name type="scientific">Seminavis robusta</name>
    <dbReference type="NCBI Taxonomy" id="568900"/>
    <lineage>
        <taxon>Eukaryota</taxon>
        <taxon>Sar</taxon>
        <taxon>Stramenopiles</taxon>
        <taxon>Ochrophyta</taxon>
        <taxon>Bacillariophyta</taxon>
        <taxon>Bacillariophyceae</taxon>
        <taxon>Bacillariophycidae</taxon>
        <taxon>Naviculales</taxon>
        <taxon>Naviculaceae</taxon>
        <taxon>Seminavis</taxon>
    </lineage>
</organism>
<feature type="domain" description="Kinesin motor" evidence="6">
    <location>
        <begin position="24"/>
        <end position="392"/>
    </location>
</feature>
<evidence type="ECO:0000256" key="3">
    <source>
        <dbReference type="PROSITE-ProRule" id="PRU00283"/>
    </source>
</evidence>
<dbReference type="InterPro" id="IPR036961">
    <property type="entry name" value="Kinesin_motor_dom_sf"/>
</dbReference>
<accession>A0A9N8DFS5</accession>
<dbReference type="Proteomes" id="UP001153069">
    <property type="component" value="Unassembled WGS sequence"/>
</dbReference>
<dbReference type="GO" id="GO:0008017">
    <property type="term" value="F:microtubule binding"/>
    <property type="evidence" value="ECO:0007669"/>
    <property type="project" value="InterPro"/>
</dbReference>
<dbReference type="Gene3D" id="3.40.850.10">
    <property type="entry name" value="Kinesin motor domain"/>
    <property type="match status" value="1"/>
</dbReference>
<comment type="caution">
    <text evidence="7">The sequence shown here is derived from an EMBL/GenBank/DDBJ whole genome shotgun (WGS) entry which is preliminary data.</text>
</comment>
<dbReference type="OrthoDB" id="122051at2759"/>
<evidence type="ECO:0000256" key="1">
    <source>
        <dbReference type="ARBA" id="ARBA00022741"/>
    </source>
</evidence>
<keyword evidence="3 4" id="KW-0505">Motor protein</keyword>
<dbReference type="GO" id="GO:0003777">
    <property type="term" value="F:microtubule motor activity"/>
    <property type="evidence" value="ECO:0007669"/>
    <property type="project" value="InterPro"/>
</dbReference>
<dbReference type="InterPro" id="IPR027417">
    <property type="entry name" value="P-loop_NTPase"/>
</dbReference>
<sequence length="470" mass="52736">MIEKKKQSNREEKDDSADSVKLVPSHVYVRIRPTVFDGSGHDQDAPGVAKSLAGYSDTSITLNTQYMFSKGSNEYRFPTQVFAPDSTQEHVYNVVLPALVQQVVTHNDAMLLSYGQTGTGKTVTIFGFEPSLKQQSATTNSIDPNWGILPRLTLELFAKLPQSTTVIAISAMEFYLAMIVDLLQDDTDQNTVRLDAHNKPAGYRRVVLTTPTDIWEIIEKILARRSSRGTHMNHTQDDHAGSSRSHCAILFTILQYDDDASRFRQTQFHLVDLAGAERPSKVGTGEDNLQGSGATAFYKLYRGETMTAYEEGCLINYELFEFCKEIKMATSLHKTKKPYMAPRQCGTNLTKYLGRCIDGRALLAMIVCISQAPQCGWETWFSMNYGTDLAGLCTPTHPAKWFELDTSVQKCVQALQKAQRTLEDHEKQHAGSNTHPNARRWHGQKRTDVREAAEKLKLLQCLQEKIKSAP</sequence>
<proteinExistence type="inferred from homology"/>
<evidence type="ECO:0000313" key="7">
    <source>
        <dbReference type="EMBL" id="CAB9501015.1"/>
    </source>
</evidence>
<feature type="region of interest" description="Disordered" evidence="5">
    <location>
        <begin position="422"/>
        <end position="446"/>
    </location>
</feature>